<comment type="caution">
    <text evidence="1">The sequence shown here is derived from an EMBL/GenBank/DDBJ whole genome shotgun (WGS) entry which is preliminary data.</text>
</comment>
<name>A0A8J6HFZ2_TENMO</name>
<protein>
    <submittedName>
        <fullName evidence="1">Uncharacterized protein</fullName>
    </submittedName>
</protein>
<organism evidence="1 2">
    <name type="scientific">Tenebrio molitor</name>
    <name type="common">Yellow mealworm beetle</name>
    <dbReference type="NCBI Taxonomy" id="7067"/>
    <lineage>
        <taxon>Eukaryota</taxon>
        <taxon>Metazoa</taxon>
        <taxon>Ecdysozoa</taxon>
        <taxon>Arthropoda</taxon>
        <taxon>Hexapoda</taxon>
        <taxon>Insecta</taxon>
        <taxon>Pterygota</taxon>
        <taxon>Neoptera</taxon>
        <taxon>Endopterygota</taxon>
        <taxon>Coleoptera</taxon>
        <taxon>Polyphaga</taxon>
        <taxon>Cucujiformia</taxon>
        <taxon>Tenebrionidae</taxon>
        <taxon>Tenebrio</taxon>
    </lineage>
</organism>
<evidence type="ECO:0000313" key="1">
    <source>
        <dbReference type="EMBL" id="KAH0813718.1"/>
    </source>
</evidence>
<dbReference type="AlphaFoldDB" id="A0A8J6HFZ2"/>
<accession>A0A8J6HFZ2</accession>
<gene>
    <name evidence="1" type="ORF">GEV33_009074</name>
</gene>
<evidence type="ECO:0000313" key="2">
    <source>
        <dbReference type="Proteomes" id="UP000719412"/>
    </source>
</evidence>
<dbReference type="Proteomes" id="UP000719412">
    <property type="component" value="Unassembled WGS sequence"/>
</dbReference>
<sequence length="110" mass="12772">MPTTSKRISTSDFNFATRSQISQSFDMRQQLVQMTARMHLRRKLHASFFHKPGPDRHPYGPGDCNRRKWDLANIVVPLRRKVTGSRGGRHQLMGRVYLARVRVPGWRLSA</sequence>
<reference evidence="1" key="1">
    <citation type="journal article" date="2020" name="J Insects Food Feed">
        <title>The yellow mealworm (Tenebrio molitor) genome: a resource for the emerging insects as food and feed industry.</title>
        <authorList>
            <person name="Eriksson T."/>
            <person name="Andere A."/>
            <person name="Kelstrup H."/>
            <person name="Emery V."/>
            <person name="Picard C."/>
        </authorList>
    </citation>
    <scope>NUCLEOTIDE SEQUENCE</scope>
    <source>
        <strain evidence="1">Stoneville</strain>
        <tissue evidence="1">Whole head</tissue>
    </source>
</reference>
<keyword evidence="2" id="KW-1185">Reference proteome</keyword>
<dbReference type="EMBL" id="JABDTM020025010">
    <property type="protein sequence ID" value="KAH0813718.1"/>
    <property type="molecule type" value="Genomic_DNA"/>
</dbReference>
<proteinExistence type="predicted"/>
<reference evidence="1" key="2">
    <citation type="submission" date="2021-08" db="EMBL/GenBank/DDBJ databases">
        <authorList>
            <person name="Eriksson T."/>
        </authorList>
    </citation>
    <scope>NUCLEOTIDE SEQUENCE</scope>
    <source>
        <strain evidence="1">Stoneville</strain>
        <tissue evidence="1">Whole head</tissue>
    </source>
</reference>